<sequence>MPRYTKIILWVCLGLVLAVVLAVAVLATFDWNYARPWINQRASQLADRPVAIEGDLSVKWLRPVEQSGWRGWVPWPEITAQRITVGNPQGSKLGGNMAEVKNLVVVLNPVALLDHTVQIPRLQIQEANVALDRDAQGANNWTFKKEDDGKAAPSEWKFDLQRLQLARVRAHVTDAASQLDLNADLDSLEQASKEGYGIGFKASGTYNKAEIKGEGQTGDILSLQEGGSPFPLQGEVSVGETTIGIEGSLTRPQQLAALDVRLKLAGDSMADLFPLIGVALPSTPPYKTEGRLVGMLEGDNDIWRYENFTGVVGESDLEGTVEYQVRKPRSLLTGQLQSKLLRFQDLGPLIGADTSDVKASKKDEKVKQPADKALPVAPIGTKAWGAMDADVTFKGLKILRNKALPLDNIDAHVKLDDRVLSLAPLNFGFAGGTLGNTITLDGRGEKLQAEMVTTARHLKLKKLFPGAESMNASFGELHGDASLKAQGSSIAELLGHSNGEIKALVSRGTISHFLLEAAGLNVANMVVVKLFGDEQVVLNCVAADFGVKDGLMQARVFKLETEDTTVDVTGEINLRSERMDLDVRPENKTLRIFTLRSPLYVKGTFKHPDVGVQAGPLAARAGAAVALGVVATPFAALLPLLNMGTNETNDCAPLVGEQGKKNQAGASKNGKAEAPAKKPASAKNGKAADDRANWPSSKAKP</sequence>
<dbReference type="InterPro" id="IPR052894">
    <property type="entry name" value="AsmA-related"/>
</dbReference>
<dbReference type="GO" id="GO:0005886">
    <property type="term" value="C:plasma membrane"/>
    <property type="evidence" value="ECO:0007669"/>
    <property type="project" value="TreeGrafter"/>
</dbReference>
<evidence type="ECO:0000313" key="4">
    <source>
        <dbReference type="Proteomes" id="UP000184226"/>
    </source>
</evidence>
<dbReference type="STRING" id="658167.SAMN04488135_11534"/>
<dbReference type="InterPro" id="IPR007844">
    <property type="entry name" value="AsmA"/>
</dbReference>
<accession>A0A1M5ZIP3</accession>
<dbReference type="GO" id="GO:0090313">
    <property type="term" value="P:regulation of protein targeting to membrane"/>
    <property type="evidence" value="ECO:0007669"/>
    <property type="project" value="TreeGrafter"/>
</dbReference>
<dbReference type="PANTHER" id="PTHR30441">
    <property type="entry name" value="DUF748 DOMAIN-CONTAINING PROTEIN"/>
    <property type="match status" value="1"/>
</dbReference>
<feature type="region of interest" description="Disordered" evidence="1">
    <location>
        <begin position="652"/>
        <end position="701"/>
    </location>
</feature>
<feature type="domain" description="AsmA" evidence="2">
    <location>
        <begin position="1"/>
        <end position="554"/>
    </location>
</feature>
<reference evidence="3 4" key="1">
    <citation type="submission" date="2016-11" db="EMBL/GenBank/DDBJ databases">
        <authorList>
            <person name="Jaros S."/>
            <person name="Januszkiewicz K."/>
            <person name="Wedrychowicz H."/>
        </authorList>
    </citation>
    <scope>NUCLEOTIDE SEQUENCE [LARGE SCALE GENOMIC DNA]</scope>
    <source>
        <strain evidence="3 4">CGMCC 1.10190</strain>
    </source>
</reference>
<dbReference type="Proteomes" id="UP000184226">
    <property type="component" value="Unassembled WGS sequence"/>
</dbReference>
<evidence type="ECO:0000313" key="3">
    <source>
        <dbReference type="EMBL" id="SHI24004.1"/>
    </source>
</evidence>
<dbReference type="EMBL" id="FQXE01000015">
    <property type="protein sequence ID" value="SHI24004.1"/>
    <property type="molecule type" value="Genomic_DNA"/>
</dbReference>
<name>A0A1M5ZIP3_9BURK</name>
<protein>
    <recommendedName>
        <fullName evidence="2">AsmA domain-containing protein</fullName>
    </recommendedName>
</protein>
<gene>
    <name evidence="3" type="ORF">SAMN04488135_11534</name>
</gene>
<keyword evidence="4" id="KW-1185">Reference proteome</keyword>
<proteinExistence type="predicted"/>
<dbReference type="RefSeq" id="WP_073107629.1">
    <property type="nucleotide sequence ID" value="NZ_FQXE01000015.1"/>
</dbReference>
<evidence type="ECO:0000256" key="1">
    <source>
        <dbReference type="SAM" id="MobiDB-lite"/>
    </source>
</evidence>
<dbReference type="PANTHER" id="PTHR30441:SF9">
    <property type="entry name" value="ASMA FAMILY PROTEIN YHJG"/>
    <property type="match status" value="1"/>
</dbReference>
<dbReference type="Pfam" id="PF05170">
    <property type="entry name" value="AsmA"/>
    <property type="match status" value="1"/>
</dbReference>
<dbReference type="AlphaFoldDB" id="A0A1M5ZIP3"/>
<organism evidence="3 4">
    <name type="scientific">Pollutimonas bauzanensis</name>
    <dbReference type="NCBI Taxonomy" id="658167"/>
    <lineage>
        <taxon>Bacteria</taxon>
        <taxon>Pseudomonadati</taxon>
        <taxon>Pseudomonadota</taxon>
        <taxon>Betaproteobacteria</taxon>
        <taxon>Burkholderiales</taxon>
        <taxon>Alcaligenaceae</taxon>
        <taxon>Pollutimonas</taxon>
    </lineage>
</organism>
<dbReference type="OrthoDB" id="5749006at2"/>
<evidence type="ECO:0000259" key="2">
    <source>
        <dbReference type="Pfam" id="PF05170"/>
    </source>
</evidence>